<evidence type="ECO:0000256" key="1">
    <source>
        <dbReference type="SAM" id="MobiDB-lite"/>
    </source>
</evidence>
<reference evidence="2 3" key="1">
    <citation type="submission" date="2019-03" db="EMBL/GenBank/DDBJ databases">
        <title>First draft genome of Liparis tanakae, snailfish: a comprehensive survey of snailfish specific genes.</title>
        <authorList>
            <person name="Kim W."/>
            <person name="Song I."/>
            <person name="Jeong J.-H."/>
            <person name="Kim D."/>
            <person name="Kim S."/>
            <person name="Ryu S."/>
            <person name="Song J.Y."/>
            <person name="Lee S.K."/>
        </authorList>
    </citation>
    <scope>NUCLEOTIDE SEQUENCE [LARGE SCALE GENOMIC DNA]</scope>
    <source>
        <tissue evidence="2">Muscle</tissue>
    </source>
</reference>
<accession>A0A4Z2JEK3</accession>
<name>A0A4Z2JEK3_9TELE</name>
<dbReference type="Proteomes" id="UP000314294">
    <property type="component" value="Unassembled WGS sequence"/>
</dbReference>
<proteinExistence type="predicted"/>
<evidence type="ECO:0000313" key="3">
    <source>
        <dbReference type="Proteomes" id="UP000314294"/>
    </source>
</evidence>
<organism evidence="2 3">
    <name type="scientific">Liparis tanakae</name>
    <name type="common">Tanaka's snailfish</name>
    <dbReference type="NCBI Taxonomy" id="230148"/>
    <lineage>
        <taxon>Eukaryota</taxon>
        <taxon>Metazoa</taxon>
        <taxon>Chordata</taxon>
        <taxon>Craniata</taxon>
        <taxon>Vertebrata</taxon>
        <taxon>Euteleostomi</taxon>
        <taxon>Actinopterygii</taxon>
        <taxon>Neopterygii</taxon>
        <taxon>Teleostei</taxon>
        <taxon>Neoteleostei</taxon>
        <taxon>Acanthomorphata</taxon>
        <taxon>Eupercaria</taxon>
        <taxon>Perciformes</taxon>
        <taxon>Cottioidei</taxon>
        <taxon>Cottales</taxon>
        <taxon>Liparidae</taxon>
        <taxon>Liparis</taxon>
    </lineage>
</organism>
<feature type="region of interest" description="Disordered" evidence="1">
    <location>
        <begin position="32"/>
        <end position="53"/>
    </location>
</feature>
<evidence type="ECO:0000313" key="2">
    <source>
        <dbReference type="EMBL" id="TNN88078.1"/>
    </source>
</evidence>
<keyword evidence="3" id="KW-1185">Reference proteome</keyword>
<comment type="caution">
    <text evidence="2">The sequence shown here is derived from an EMBL/GenBank/DDBJ whole genome shotgun (WGS) entry which is preliminary data.</text>
</comment>
<dbReference type="EMBL" id="SRLO01000007">
    <property type="protein sequence ID" value="TNN88078.1"/>
    <property type="molecule type" value="Genomic_DNA"/>
</dbReference>
<gene>
    <name evidence="2" type="ORF">EYF80_001659</name>
</gene>
<sequence length="124" mass="14180">MDLARVLTVRVWRGAFTFKPDSLAAISLSGDQLAARTDPTRDTDAVSPENVLTDDPDLSWKHKWAPEEQTQKNIVASLREKGKSEEHMRERQGLEAEAVELQQGHDDRKRKWRKLISKMVARSD</sequence>
<protein>
    <submittedName>
        <fullName evidence="2">Uncharacterized protein</fullName>
    </submittedName>
</protein>
<dbReference type="AlphaFoldDB" id="A0A4Z2JEK3"/>